<dbReference type="AlphaFoldDB" id="A0A0F9HJW3"/>
<comment type="caution">
    <text evidence="1">The sequence shown here is derived from an EMBL/GenBank/DDBJ whole genome shotgun (WGS) entry which is preliminary data.</text>
</comment>
<evidence type="ECO:0000313" key="1">
    <source>
        <dbReference type="EMBL" id="KKM15452.1"/>
    </source>
</evidence>
<reference evidence="1" key="1">
    <citation type="journal article" date="2015" name="Nature">
        <title>Complex archaea that bridge the gap between prokaryotes and eukaryotes.</title>
        <authorList>
            <person name="Spang A."/>
            <person name="Saw J.H."/>
            <person name="Jorgensen S.L."/>
            <person name="Zaremba-Niedzwiedzka K."/>
            <person name="Martijn J."/>
            <person name="Lind A.E."/>
            <person name="van Eijk R."/>
            <person name="Schleper C."/>
            <person name="Guy L."/>
            <person name="Ettema T.J."/>
        </authorList>
    </citation>
    <scope>NUCLEOTIDE SEQUENCE</scope>
</reference>
<dbReference type="EMBL" id="LAZR01014905">
    <property type="protein sequence ID" value="KKM15452.1"/>
    <property type="molecule type" value="Genomic_DNA"/>
</dbReference>
<accession>A0A0F9HJW3</accession>
<feature type="non-terminal residue" evidence="1">
    <location>
        <position position="56"/>
    </location>
</feature>
<gene>
    <name evidence="1" type="ORF">LCGC14_1695900</name>
</gene>
<proteinExistence type="predicted"/>
<protein>
    <submittedName>
        <fullName evidence="1">Uncharacterized protein</fullName>
    </submittedName>
</protein>
<name>A0A0F9HJW3_9ZZZZ</name>
<organism evidence="1">
    <name type="scientific">marine sediment metagenome</name>
    <dbReference type="NCBI Taxonomy" id="412755"/>
    <lineage>
        <taxon>unclassified sequences</taxon>
        <taxon>metagenomes</taxon>
        <taxon>ecological metagenomes</taxon>
    </lineage>
</organism>
<sequence>MVTNRRLQASTISSTDKHFTPSWATHSLLQKEKFHGLIWEPACGDGWISDVIKGYS</sequence>